<dbReference type="PANTHER" id="PTHR40841">
    <property type="entry name" value="SIDEROPHORE TRIACETYLFUSARININE C ESTERASE"/>
    <property type="match status" value="1"/>
</dbReference>
<name>A0A4R6X441_9GAMM</name>
<dbReference type="Pfam" id="PF00756">
    <property type="entry name" value="Esterase"/>
    <property type="match status" value="1"/>
</dbReference>
<evidence type="ECO:0000313" key="3">
    <source>
        <dbReference type="EMBL" id="TDR06386.1"/>
    </source>
</evidence>
<evidence type="ECO:0000256" key="2">
    <source>
        <dbReference type="ARBA" id="ARBA00022801"/>
    </source>
</evidence>
<dbReference type="AlphaFoldDB" id="A0A4R6X441"/>
<dbReference type="EMBL" id="SNZA01000006">
    <property type="protein sequence ID" value="TDR06386.1"/>
    <property type="molecule type" value="Genomic_DNA"/>
</dbReference>
<evidence type="ECO:0008006" key="5">
    <source>
        <dbReference type="Google" id="ProtNLM"/>
    </source>
</evidence>
<dbReference type="RefSeq" id="WP_162847613.1">
    <property type="nucleotide sequence ID" value="NZ_SNZA01000006.1"/>
</dbReference>
<comment type="similarity">
    <text evidence="1">Belongs to the esterase D family.</text>
</comment>
<dbReference type="InterPro" id="IPR029058">
    <property type="entry name" value="AB_hydrolase_fold"/>
</dbReference>
<dbReference type="SUPFAM" id="SSF53474">
    <property type="entry name" value="alpha/beta-Hydrolases"/>
    <property type="match status" value="1"/>
</dbReference>
<reference evidence="3 4" key="1">
    <citation type="submission" date="2019-03" db="EMBL/GenBank/DDBJ databases">
        <title>Genomic Encyclopedia of Type Strains, Phase IV (KMG-IV): sequencing the most valuable type-strain genomes for metagenomic binning, comparative biology and taxonomic classification.</title>
        <authorList>
            <person name="Goeker M."/>
        </authorList>
    </citation>
    <scope>NUCLEOTIDE SEQUENCE [LARGE SCALE GENOMIC DNA]</scope>
    <source>
        <strain evidence="3 4">DSM 5604</strain>
    </source>
</reference>
<keyword evidence="4" id="KW-1185">Reference proteome</keyword>
<organism evidence="3 4">
    <name type="scientific">Marinomonas communis</name>
    <dbReference type="NCBI Taxonomy" id="28254"/>
    <lineage>
        <taxon>Bacteria</taxon>
        <taxon>Pseudomonadati</taxon>
        <taxon>Pseudomonadota</taxon>
        <taxon>Gammaproteobacteria</taxon>
        <taxon>Oceanospirillales</taxon>
        <taxon>Oceanospirillaceae</taxon>
        <taxon>Marinomonas</taxon>
    </lineage>
</organism>
<gene>
    <name evidence="3" type="ORF">C8D85_3318</name>
</gene>
<keyword evidence="2" id="KW-0378">Hydrolase</keyword>
<dbReference type="Gene3D" id="3.40.50.1820">
    <property type="entry name" value="alpha/beta hydrolase"/>
    <property type="match status" value="1"/>
</dbReference>
<comment type="caution">
    <text evidence="3">The sequence shown here is derived from an EMBL/GenBank/DDBJ whole genome shotgun (WGS) entry which is preliminary data.</text>
</comment>
<dbReference type="PANTHER" id="PTHR40841:SF2">
    <property type="entry name" value="SIDEROPHORE-DEGRADING ESTERASE (EUROFUNG)"/>
    <property type="match status" value="1"/>
</dbReference>
<accession>A0A4R6X441</accession>
<evidence type="ECO:0000313" key="4">
    <source>
        <dbReference type="Proteomes" id="UP000295729"/>
    </source>
</evidence>
<dbReference type="InterPro" id="IPR000801">
    <property type="entry name" value="Esterase-like"/>
</dbReference>
<dbReference type="Proteomes" id="UP000295729">
    <property type="component" value="Unassembled WGS sequence"/>
</dbReference>
<sequence length="280" mass="31299">MIQAYAQDISKPQPVTYTLPNSYYVDWLVEGQVSPYRVFVSIPDAPAPEEGFPVVYLLDGNAFFSSAATVSQTLTHERAGGKQPAIIVAVGYPIDGLYDIERRWYDLTPPTPETPKAPLKHMDRFKNIQYGGANALQELLIEQIRPWLAQQYAINEQQQILFGHSLGGLFTLYTLHTRPDAFAAFAAASPSLWWNEGYLKPLLEQQSPEHLKDKPLLMVVGGDEMDFMISDAKLAQQWFSEQGLHSELRELPYMNHGAVSLPALTMALQVLLPEAQPATP</sequence>
<dbReference type="InterPro" id="IPR052558">
    <property type="entry name" value="Siderophore_Hydrolase_D"/>
</dbReference>
<dbReference type="GO" id="GO:0016788">
    <property type="term" value="F:hydrolase activity, acting on ester bonds"/>
    <property type="evidence" value="ECO:0007669"/>
    <property type="project" value="TreeGrafter"/>
</dbReference>
<evidence type="ECO:0000256" key="1">
    <source>
        <dbReference type="ARBA" id="ARBA00005622"/>
    </source>
</evidence>
<protein>
    <recommendedName>
        <fullName evidence="5">Alpha/beta superfamily hydrolase</fullName>
    </recommendedName>
</protein>
<proteinExistence type="inferred from homology"/>